<evidence type="ECO:0000256" key="7">
    <source>
        <dbReference type="PIRNR" id="PIRNR016262"/>
    </source>
</evidence>
<sequence>MNKVIFENLGSGRYKETWDYQEKLFESVVRAKSEKKEEKEQYLLFCEHEHVYTLGKHGDKQNLLIANHVCKSKNIDLHTIDRGGDITYHGPGQLVVYPIIDLEAFGMGIKKYISTLEDVVIDMLDTYGIKGEKDDKAMGVWIDAADRAKSRKICAIGVRASHFVTMHGLALNINTDLSYFNYINPCGFRDRGVTSIQKELGHEVDFEEVSDRMKEAFVNRFEMELSYRLKHF</sequence>
<dbReference type="PANTHER" id="PTHR10993:SF12">
    <property type="entry name" value="OCTANOYLTRANSFERASE"/>
    <property type="match status" value="1"/>
</dbReference>
<dbReference type="Gene3D" id="3.30.930.10">
    <property type="entry name" value="Bira Bifunctional Protein, Domain 2"/>
    <property type="match status" value="1"/>
</dbReference>
<dbReference type="UniPathway" id="UPA00538">
    <property type="reaction ID" value="UER00592"/>
</dbReference>
<dbReference type="RefSeq" id="WP_076931818.1">
    <property type="nucleotide sequence ID" value="NZ_DAMBAO010000001.1"/>
</dbReference>
<evidence type="ECO:0000256" key="5">
    <source>
        <dbReference type="ARBA" id="ARBA00024732"/>
    </source>
</evidence>
<dbReference type="NCBIfam" id="TIGR00214">
    <property type="entry name" value="lipB"/>
    <property type="match status" value="1"/>
</dbReference>
<evidence type="ECO:0000259" key="11">
    <source>
        <dbReference type="PROSITE" id="PS51733"/>
    </source>
</evidence>
<dbReference type="STRING" id="1642647.PSM36_3337"/>
<comment type="function">
    <text evidence="5 6 7">Catalyzes the transfer of endogenously produced octanoic acid from octanoyl-acyl-carrier-protein onto the lipoyl domains of lipoate-dependent enzymes. Lipoyl-ACP can also act as a substrate although octanoyl-ACP is likely to be the physiological substrate.</text>
</comment>
<dbReference type="PIRSF" id="PIRSF016262">
    <property type="entry name" value="LPLase"/>
    <property type="match status" value="1"/>
</dbReference>
<evidence type="ECO:0000313" key="13">
    <source>
        <dbReference type="Proteomes" id="UP000187464"/>
    </source>
</evidence>
<dbReference type="KEGG" id="psac:PSM36_3337"/>
<evidence type="ECO:0000256" key="9">
    <source>
        <dbReference type="PIRSR" id="PIRSR016262-2"/>
    </source>
</evidence>
<organism evidence="12 13">
    <name type="scientific">Proteiniphilum saccharofermentans</name>
    <dbReference type="NCBI Taxonomy" id="1642647"/>
    <lineage>
        <taxon>Bacteria</taxon>
        <taxon>Pseudomonadati</taxon>
        <taxon>Bacteroidota</taxon>
        <taxon>Bacteroidia</taxon>
        <taxon>Bacteroidales</taxon>
        <taxon>Dysgonomonadaceae</taxon>
        <taxon>Proteiniphilum</taxon>
    </lineage>
</organism>
<dbReference type="GO" id="GO:0005737">
    <property type="term" value="C:cytoplasm"/>
    <property type="evidence" value="ECO:0007669"/>
    <property type="project" value="UniProtKB-SubCell"/>
</dbReference>
<comment type="catalytic activity">
    <reaction evidence="6 7">
        <text>octanoyl-[ACP] + L-lysyl-[protein] = N(6)-octanoyl-L-lysyl-[protein] + holo-[ACP] + H(+)</text>
        <dbReference type="Rhea" id="RHEA:17665"/>
        <dbReference type="Rhea" id="RHEA-COMP:9636"/>
        <dbReference type="Rhea" id="RHEA-COMP:9685"/>
        <dbReference type="Rhea" id="RHEA-COMP:9752"/>
        <dbReference type="Rhea" id="RHEA-COMP:9928"/>
        <dbReference type="ChEBI" id="CHEBI:15378"/>
        <dbReference type="ChEBI" id="CHEBI:29969"/>
        <dbReference type="ChEBI" id="CHEBI:64479"/>
        <dbReference type="ChEBI" id="CHEBI:78463"/>
        <dbReference type="ChEBI" id="CHEBI:78809"/>
        <dbReference type="EC" id="2.3.1.181"/>
    </reaction>
</comment>
<evidence type="ECO:0000256" key="3">
    <source>
        <dbReference type="ARBA" id="ARBA00022679"/>
    </source>
</evidence>
<reference evidence="13" key="1">
    <citation type="submission" date="2016-08" db="EMBL/GenBank/DDBJ databases">
        <authorList>
            <person name="Wibberg D."/>
        </authorList>
    </citation>
    <scope>NUCLEOTIDE SEQUENCE [LARGE SCALE GENOMIC DNA]</scope>
</reference>
<keyword evidence="4 6" id="KW-0012">Acyltransferase</keyword>
<dbReference type="Proteomes" id="UP000187464">
    <property type="component" value="Chromosome I"/>
</dbReference>
<dbReference type="InterPro" id="IPR045864">
    <property type="entry name" value="aa-tRNA-synth_II/BPL/LPL"/>
</dbReference>
<evidence type="ECO:0000256" key="1">
    <source>
        <dbReference type="ARBA" id="ARBA00004821"/>
    </source>
</evidence>
<dbReference type="PROSITE" id="PS51733">
    <property type="entry name" value="BPL_LPL_CATALYTIC"/>
    <property type="match status" value="1"/>
</dbReference>
<proteinExistence type="inferred from homology"/>
<dbReference type="InterPro" id="IPR004143">
    <property type="entry name" value="BPL_LPL_catalytic"/>
</dbReference>
<comment type="miscellaneous">
    <text evidence="6">In the reaction, the free carboxyl group of octanoic acid is attached via an amide linkage to the epsilon-amino group of a specific lysine residue of lipoyl domains of lipoate-dependent enzymes.</text>
</comment>
<feature type="site" description="Lowers pKa of active site Cys" evidence="6 10">
    <location>
        <position position="152"/>
    </location>
</feature>
<protein>
    <recommendedName>
        <fullName evidence="6 7">Octanoyltransferase</fullName>
        <ecNumber evidence="6 7">2.3.1.181</ecNumber>
    </recommendedName>
    <alternativeName>
        <fullName evidence="6">Lipoate-protein ligase B</fullName>
    </alternativeName>
    <alternativeName>
        <fullName evidence="6">Lipoyl/octanoyl transferase</fullName>
    </alternativeName>
    <alternativeName>
        <fullName evidence="6">Octanoyl-[acyl-carrier-protein]-protein N-octanoyltransferase</fullName>
    </alternativeName>
</protein>
<dbReference type="PROSITE" id="PS01313">
    <property type="entry name" value="LIPB"/>
    <property type="match status" value="1"/>
</dbReference>
<comment type="similarity">
    <text evidence="6 7">Belongs to the LipB family.</text>
</comment>
<keyword evidence="2 6" id="KW-0963">Cytoplasm</keyword>
<dbReference type="InterPro" id="IPR020605">
    <property type="entry name" value="Octanoyltransferase_CS"/>
</dbReference>
<evidence type="ECO:0000256" key="10">
    <source>
        <dbReference type="PIRSR" id="PIRSR016262-3"/>
    </source>
</evidence>
<dbReference type="GO" id="GO:0009249">
    <property type="term" value="P:protein lipoylation"/>
    <property type="evidence" value="ECO:0007669"/>
    <property type="project" value="InterPro"/>
</dbReference>
<gene>
    <name evidence="6 12" type="primary">lipB</name>
    <name evidence="12" type="ORF">PSM36_3337</name>
</gene>
<feature type="binding site" evidence="6 9">
    <location>
        <begin position="155"/>
        <end position="157"/>
    </location>
    <ligand>
        <name>substrate</name>
    </ligand>
</feature>
<feature type="domain" description="BPL/LPL catalytic" evidence="11">
    <location>
        <begin position="37"/>
        <end position="225"/>
    </location>
</feature>
<accession>A0A1R3T7B3</accession>
<dbReference type="CDD" id="cd16444">
    <property type="entry name" value="LipB"/>
    <property type="match status" value="1"/>
</dbReference>
<feature type="binding site" evidence="6 9">
    <location>
        <begin position="82"/>
        <end position="89"/>
    </location>
    <ligand>
        <name>substrate</name>
    </ligand>
</feature>
<comment type="pathway">
    <text evidence="1 6 7">Protein modification; protein lipoylation via endogenous pathway; protein N(6)-(lipoyl)lysine from octanoyl-[acyl-carrier-protein]: step 1/2.</text>
</comment>
<dbReference type="EC" id="2.3.1.181" evidence="6 7"/>
<keyword evidence="3 6" id="KW-0808">Transferase</keyword>
<dbReference type="EMBL" id="LT605205">
    <property type="protein sequence ID" value="SCD22122.1"/>
    <property type="molecule type" value="Genomic_DNA"/>
</dbReference>
<name>A0A1R3T7B3_9BACT</name>
<dbReference type="SUPFAM" id="SSF55681">
    <property type="entry name" value="Class II aaRS and biotin synthetases"/>
    <property type="match status" value="1"/>
</dbReference>
<dbReference type="PANTHER" id="PTHR10993">
    <property type="entry name" value="OCTANOYLTRANSFERASE"/>
    <property type="match status" value="1"/>
</dbReference>
<evidence type="ECO:0000313" key="12">
    <source>
        <dbReference type="EMBL" id="SCD22122.1"/>
    </source>
</evidence>
<evidence type="ECO:0000256" key="2">
    <source>
        <dbReference type="ARBA" id="ARBA00022490"/>
    </source>
</evidence>
<keyword evidence="13" id="KW-1185">Reference proteome</keyword>
<evidence type="ECO:0000256" key="4">
    <source>
        <dbReference type="ARBA" id="ARBA00023315"/>
    </source>
</evidence>
<evidence type="ECO:0000256" key="8">
    <source>
        <dbReference type="PIRSR" id="PIRSR016262-1"/>
    </source>
</evidence>
<dbReference type="AlphaFoldDB" id="A0A1R3T7B3"/>
<dbReference type="GO" id="GO:0033819">
    <property type="term" value="F:lipoyl(octanoyl) transferase activity"/>
    <property type="evidence" value="ECO:0007669"/>
    <property type="project" value="UniProtKB-EC"/>
</dbReference>
<evidence type="ECO:0000256" key="6">
    <source>
        <dbReference type="HAMAP-Rule" id="MF_00013"/>
    </source>
</evidence>
<dbReference type="Pfam" id="PF21948">
    <property type="entry name" value="LplA-B_cat"/>
    <property type="match status" value="1"/>
</dbReference>
<feature type="binding site" evidence="6 9">
    <location>
        <begin position="168"/>
        <end position="170"/>
    </location>
    <ligand>
        <name>substrate</name>
    </ligand>
</feature>
<dbReference type="InterPro" id="IPR000544">
    <property type="entry name" value="Octanoyltransferase"/>
</dbReference>
<dbReference type="NCBIfam" id="NF010925">
    <property type="entry name" value="PRK14345.1"/>
    <property type="match status" value="1"/>
</dbReference>
<comment type="subcellular location">
    <subcellularLocation>
        <location evidence="6">Cytoplasm</location>
    </subcellularLocation>
</comment>
<dbReference type="HAMAP" id="MF_00013">
    <property type="entry name" value="LipB"/>
    <property type="match status" value="1"/>
</dbReference>
<dbReference type="FunFam" id="3.30.930.10:FF:000035">
    <property type="entry name" value="Putative lipoyltransferase 2, mitochondrial"/>
    <property type="match status" value="1"/>
</dbReference>
<feature type="active site" description="Acyl-thioester intermediate" evidence="6 8">
    <location>
        <position position="186"/>
    </location>
</feature>